<dbReference type="SMART" id="SM01320">
    <property type="entry name" value="TRP_N"/>
    <property type="match status" value="1"/>
</dbReference>
<feature type="region of interest" description="Disordered" evidence="7">
    <location>
        <begin position="726"/>
        <end position="755"/>
    </location>
</feature>
<feature type="transmembrane region" description="Helical" evidence="8">
    <location>
        <begin position="671"/>
        <end position="697"/>
    </location>
</feature>
<gene>
    <name evidence="11" type="ORF">BS50DRAFT_586436</name>
</gene>
<keyword evidence="6 8" id="KW-0472">Membrane</keyword>
<feature type="transmembrane region" description="Helical" evidence="8">
    <location>
        <begin position="397"/>
        <end position="418"/>
    </location>
</feature>
<evidence type="ECO:0000256" key="1">
    <source>
        <dbReference type="ARBA" id="ARBA00004141"/>
    </source>
</evidence>
<dbReference type="GO" id="GO:0009272">
    <property type="term" value="P:fungal-type cell wall biogenesis"/>
    <property type="evidence" value="ECO:0007669"/>
    <property type="project" value="TreeGrafter"/>
</dbReference>
<reference evidence="11 12" key="1">
    <citation type="journal article" date="2018" name="Front. Microbiol.">
        <title>Genome-Wide Analysis of Corynespora cassiicola Leaf Fall Disease Putative Effectors.</title>
        <authorList>
            <person name="Lopez D."/>
            <person name="Ribeiro S."/>
            <person name="Label P."/>
            <person name="Fumanal B."/>
            <person name="Venisse J.S."/>
            <person name="Kohler A."/>
            <person name="de Oliveira R.R."/>
            <person name="Labutti K."/>
            <person name="Lipzen A."/>
            <person name="Lail K."/>
            <person name="Bauer D."/>
            <person name="Ohm R.A."/>
            <person name="Barry K.W."/>
            <person name="Spatafora J."/>
            <person name="Grigoriev I.V."/>
            <person name="Martin F.M."/>
            <person name="Pujade-Renaud V."/>
        </authorList>
    </citation>
    <scope>NUCLEOTIDE SEQUENCE [LARGE SCALE GENOMIC DNA]</scope>
    <source>
        <strain evidence="11 12">Philippines</strain>
    </source>
</reference>
<dbReference type="Pfam" id="PF06011">
    <property type="entry name" value="TRP"/>
    <property type="match status" value="1"/>
</dbReference>
<feature type="transmembrane region" description="Helical" evidence="8">
    <location>
        <begin position="192"/>
        <end position="215"/>
    </location>
</feature>
<feature type="transmembrane region" description="Helical" evidence="8">
    <location>
        <begin position="641"/>
        <end position="659"/>
    </location>
</feature>
<keyword evidence="4 9" id="KW-0732">Signal</keyword>
<feature type="transmembrane region" description="Helical" evidence="8">
    <location>
        <begin position="227"/>
        <end position="250"/>
    </location>
</feature>
<evidence type="ECO:0000256" key="7">
    <source>
        <dbReference type="SAM" id="MobiDB-lite"/>
    </source>
</evidence>
<feature type="compositionally biased region" description="Polar residues" evidence="7">
    <location>
        <begin position="928"/>
        <end position="950"/>
    </location>
</feature>
<feature type="signal peptide" evidence="9">
    <location>
        <begin position="1"/>
        <end position="26"/>
    </location>
</feature>
<dbReference type="OrthoDB" id="5377623at2759"/>
<evidence type="ECO:0000256" key="4">
    <source>
        <dbReference type="ARBA" id="ARBA00022729"/>
    </source>
</evidence>
<feature type="compositionally biased region" description="Polar residues" evidence="7">
    <location>
        <begin position="785"/>
        <end position="802"/>
    </location>
</feature>
<keyword evidence="3 8" id="KW-0812">Transmembrane</keyword>
<dbReference type="GO" id="GO:0055085">
    <property type="term" value="P:transmembrane transport"/>
    <property type="evidence" value="ECO:0007669"/>
    <property type="project" value="TreeGrafter"/>
</dbReference>
<dbReference type="EMBL" id="KZ678133">
    <property type="protein sequence ID" value="PSN69081.1"/>
    <property type="molecule type" value="Genomic_DNA"/>
</dbReference>
<feature type="transmembrane region" description="Helical" evidence="8">
    <location>
        <begin position="475"/>
        <end position="498"/>
    </location>
</feature>
<feature type="chain" id="PRO_5015672793" evidence="9">
    <location>
        <begin position="27"/>
        <end position="950"/>
    </location>
</feature>
<evidence type="ECO:0000256" key="6">
    <source>
        <dbReference type="ARBA" id="ARBA00023136"/>
    </source>
</evidence>
<keyword evidence="12" id="KW-1185">Reference proteome</keyword>
<dbReference type="Pfam" id="PF14558">
    <property type="entry name" value="TRP_N"/>
    <property type="match status" value="1"/>
</dbReference>
<evidence type="ECO:0000256" key="3">
    <source>
        <dbReference type="ARBA" id="ARBA00022692"/>
    </source>
</evidence>
<dbReference type="STRING" id="1448308.A0A2T2NUG3"/>
<comment type="subcellular location">
    <subcellularLocation>
        <location evidence="1">Membrane</location>
        <topology evidence="1">Multi-pass membrane protein</topology>
    </subcellularLocation>
</comment>
<feature type="transmembrane region" description="Helical" evidence="8">
    <location>
        <begin position="609"/>
        <end position="629"/>
    </location>
</feature>
<feature type="region of interest" description="Disordered" evidence="7">
    <location>
        <begin position="784"/>
        <end position="807"/>
    </location>
</feature>
<feature type="compositionally biased region" description="Low complexity" evidence="7">
    <location>
        <begin position="912"/>
        <end position="924"/>
    </location>
</feature>
<dbReference type="Proteomes" id="UP000240883">
    <property type="component" value="Unassembled WGS sequence"/>
</dbReference>
<dbReference type="GO" id="GO:0016020">
    <property type="term" value="C:membrane"/>
    <property type="evidence" value="ECO:0007669"/>
    <property type="project" value="UniProtKB-SubCell"/>
</dbReference>
<evidence type="ECO:0000313" key="12">
    <source>
        <dbReference type="Proteomes" id="UP000240883"/>
    </source>
</evidence>
<dbReference type="InterPro" id="IPR010308">
    <property type="entry name" value="TRP_C"/>
</dbReference>
<dbReference type="InterPro" id="IPR040241">
    <property type="entry name" value="TRP_Flc/Pkd2-like"/>
</dbReference>
<evidence type="ECO:0000256" key="8">
    <source>
        <dbReference type="SAM" id="Phobius"/>
    </source>
</evidence>
<feature type="transmembrane region" description="Helical" evidence="8">
    <location>
        <begin position="439"/>
        <end position="469"/>
    </location>
</feature>
<name>A0A2T2NUG3_CORCC</name>
<sequence>MAPSVLPSSVLALLLVIVSLLGSAFARDGYVTATVDGEQMLVRDNRKPSLYTGNFGDCMGNSLLNVTRFDAAYYRDNMTVLFHLGGETALKNEAIMMYIGVYAYGESRFDLTFNPCNANIYSACPVQAGVPIEANGIIPISQNDVAGIPELAMTIPDFEGEAILRIFSNSTQSEIGCFSAVVTNGNSFSHPAAVSSILGVFTFIAVIASFATAIYGDSVPVIRKHYAHSLSVMVVFAVWHHIFFSGALSLNWPSVLVSFWSNYAWAGGMIYSENMQNTINNFIGSNKGNTSAVGAAGTGVENPGLGGGYDIHQIYKRHVFPKALNVPGLIKRSKYNRVARRLEEALAKRELVDSSDGFSYYGQPVKPGLPLPGNYSGFAGTLAPQNIPASNAFMTGFLWFLVLIAAVAFLVVAFKFTLEGLSKTKLMKNNRLQFFRTHYLGYTALAVLRTLFIGFFMMIFLTLFQFAYLASPGPLAVACIVFLIMLFGLGGLAGYACFYRVKFGKYVSEPDRLNVEKKKVFKVIPWYGFSRASVAPRSEDRIYVGSMPWWKVGASSEDAKSIHDDEDYTKKFGWLASRFRRTRWWFFAVWLVYEFLRACWLAGASGAPLVQVFGLLAVEFIAFIGIIILRPFEGQRLNIIVVYMLGFSKVATTALSAAFEVRFNLPRIPATVIGIVIIVIQGVLTIIVMIAIVLGAISSYMSVMRNREEIKPKRWVPIREKYFNHMDRREQDLPPPPPPEPEPEPEPERPKGPYFNVNSIRRMAKIEDEDDEFQDEIRGGDGYASQLSFSNPNIGMSETPVQRSRAPSIRSQMSYSSLPYGARVHRASWSSHDFQENYAPTGRRRAASNLSLGPTPENPGGDRNLPPLNTRVIGSGDNIKRYSSPLSSRPMSPIMYSQDNGEGASSIPRPPSQTRTRTPMSPRPQLHTVASENETPTMGQTSSTREAATK</sequence>
<feature type="region of interest" description="Disordered" evidence="7">
    <location>
        <begin position="839"/>
        <end position="950"/>
    </location>
</feature>
<proteinExistence type="inferred from homology"/>
<evidence type="ECO:0000313" key="11">
    <source>
        <dbReference type="EMBL" id="PSN69081.1"/>
    </source>
</evidence>
<dbReference type="AlphaFoldDB" id="A0A2T2NUG3"/>
<dbReference type="InterPro" id="IPR032800">
    <property type="entry name" value="TRP_N"/>
</dbReference>
<evidence type="ECO:0000256" key="5">
    <source>
        <dbReference type="ARBA" id="ARBA00022989"/>
    </source>
</evidence>
<keyword evidence="5 8" id="KW-1133">Transmembrane helix</keyword>
<protein>
    <submittedName>
        <fullName evidence="11">TRP-domain-containing protein</fullName>
    </submittedName>
</protein>
<feature type="compositionally biased region" description="Polar residues" evidence="7">
    <location>
        <begin position="884"/>
        <end position="900"/>
    </location>
</feature>
<feature type="transmembrane region" description="Helical" evidence="8">
    <location>
        <begin position="584"/>
        <end position="603"/>
    </location>
</feature>
<organism evidence="11 12">
    <name type="scientific">Corynespora cassiicola Philippines</name>
    <dbReference type="NCBI Taxonomy" id="1448308"/>
    <lineage>
        <taxon>Eukaryota</taxon>
        <taxon>Fungi</taxon>
        <taxon>Dikarya</taxon>
        <taxon>Ascomycota</taxon>
        <taxon>Pezizomycotina</taxon>
        <taxon>Dothideomycetes</taxon>
        <taxon>Pleosporomycetidae</taxon>
        <taxon>Pleosporales</taxon>
        <taxon>Corynesporascaceae</taxon>
        <taxon>Corynespora</taxon>
    </lineage>
</organism>
<feature type="domain" description="ML-like" evidence="10">
    <location>
        <begin position="48"/>
        <end position="189"/>
    </location>
</feature>
<evidence type="ECO:0000256" key="2">
    <source>
        <dbReference type="ARBA" id="ARBA00010642"/>
    </source>
</evidence>
<dbReference type="PANTHER" id="PTHR31145:SF7">
    <property type="entry name" value="TRP-LIKE ION CHANNEL"/>
    <property type="match status" value="1"/>
</dbReference>
<dbReference type="PANTHER" id="PTHR31145">
    <property type="entry name" value="INTEGRAL MEMBRANE PROTEIN (AFU_ORTHOLOGUE AFUA_7G01610)"/>
    <property type="match status" value="1"/>
</dbReference>
<accession>A0A2T2NUG3</accession>
<evidence type="ECO:0000259" key="10">
    <source>
        <dbReference type="SMART" id="SM01320"/>
    </source>
</evidence>
<evidence type="ECO:0000256" key="9">
    <source>
        <dbReference type="SAM" id="SignalP"/>
    </source>
</evidence>
<comment type="similarity">
    <text evidence="2">Belongs to the transient receptor potential (TRP) ion channel family.</text>
</comment>